<reference evidence="2" key="1">
    <citation type="submission" date="2019-06" db="EMBL/GenBank/DDBJ databases">
        <authorList>
            <person name="Zheng W."/>
        </authorList>
    </citation>
    <scope>NUCLEOTIDE SEQUENCE</scope>
    <source>
        <strain evidence="2">QDHG01</strain>
    </source>
</reference>
<accession>A0A8J8T258</accession>
<name>A0A8J8T258_HALGN</name>
<dbReference type="AlphaFoldDB" id="A0A8J8T258"/>
<evidence type="ECO:0000256" key="1">
    <source>
        <dbReference type="SAM" id="MobiDB-lite"/>
    </source>
</evidence>
<dbReference type="Proteomes" id="UP000785679">
    <property type="component" value="Unassembled WGS sequence"/>
</dbReference>
<dbReference type="EMBL" id="RRYP01009945">
    <property type="protein sequence ID" value="TNV78723.1"/>
    <property type="molecule type" value="Genomic_DNA"/>
</dbReference>
<protein>
    <submittedName>
        <fullName evidence="2">Uncharacterized protein</fullName>
    </submittedName>
</protein>
<proteinExistence type="predicted"/>
<organism evidence="2 3">
    <name type="scientific">Halteria grandinella</name>
    <dbReference type="NCBI Taxonomy" id="5974"/>
    <lineage>
        <taxon>Eukaryota</taxon>
        <taxon>Sar</taxon>
        <taxon>Alveolata</taxon>
        <taxon>Ciliophora</taxon>
        <taxon>Intramacronucleata</taxon>
        <taxon>Spirotrichea</taxon>
        <taxon>Stichotrichia</taxon>
        <taxon>Sporadotrichida</taxon>
        <taxon>Halteriidae</taxon>
        <taxon>Halteria</taxon>
    </lineage>
</organism>
<evidence type="ECO:0000313" key="2">
    <source>
        <dbReference type="EMBL" id="TNV78723.1"/>
    </source>
</evidence>
<feature type="region of interest" description="Disordered" evidence="1">
    <location>
        <begin position="1"/>
        <end position="27"/>
    </location>
</feature>
<feature type="compositionally biased region" description="Polar residues" evidence="1">
    <location>
        <begin position="7"/>
        <end position="27"/>
    </location>
</feature>
<evidence type="ECO:0000313" key="3">
    <source>
        <dbReference type="Proteomes" id="UP000785679"/>
    </source>
</evidence>
<gene>
    <name evidence="2" type="ORF">FGO68_gene9070</name>
</gene>
<sequence>MRAPSGGVSQDFKNGNPSSNLGRFDANTSKIYQDDKQEVIRQKLHAGQKCVNFMASTVGDYAPWLKGKGMDKRF</sequence>
<keyword evidence="3" id="KW-1185">Reference proteome</keyword>
<comment type="caution">
    <text evidence="2">The sequence shown here is derived from an EMBL/GenBank/DDBJ whole genome shotgun (WGS) entry which is preliminary data.</text>
</comment>